<evidence type="ECO:0000256" key="1">
    <source>
        <dbReference type="SAM" id="MobiDB-lite"/>
    </source>
</evidence>
<name>A0A384CU60_URSMA</name>
<protein>
    <submittedName>
        <fullName evidence="3">Uncharacterized protein LOC103671202</fullName>
    </submittedName>
</protein>
<organism evidence="2 3">
    <name type="scientific">Ursus maritimus</name>
    <name type="common">Polar bear</name>
    <name type="synonym">Thalarctos maritimus</name>
    <dbReference type="NCBI Taxonomy" id="29073"/>
    <lineage>
        <taxon>Eukaryota</taxon>
        <taxon>Metazoa</taxon>
        <taxon>Chordata</taxon>
        <taxon>Craniata</taxon>
        <taxon>Vertebrata</taxon>
        <taxon>Euteleostomi</taxon>
        <taxon>Mammalia</taxon>
        <taxon>Eutheria</taxon>
        <taxon>Laurasiatheria</taxon>
        <taxon>Carnivora</taxon>
        <taxon>Caniformia</taxon>
        <taxon>Ursidae</taxon>
        <taxon>Ursus</taxon>
    </lineage>
</organism>
<gene>
    <name evidence="3" type="primary">LOC103671202</name>
</gene>
<evidence type="ECO:0000313" key="2">
    <source>
        <dbReference type="Proteomes" id="UP000261680"/>
    </source>
</evidence>
<dbReference type="KEGG" id="umr:103671202"/>
<feature type="compositionally biased region" description="Basic and acidic residues" evidence="1">
    <location>
        <begin position="1"/>
        <end position="10"/>
    </location>
</feature>
<evidence type="ECO:0000313" key="3">
    <source>
        <dbReference type="RefSeq" id="XP_008698029.1"/>
    </source>
</evidence>
<keyword evidence="2" id="KW-1185">Reference proteome</keyword>
<dbReference type="Proteomes" id="UP000261680">
    <property type="component" value="Unplaced"/>
</dbReference>
<sequence length="200" mass="22566">MAFGTERELRPGLLSESTNVQPHRQIGAFRETSSLLSHTSLEDRTGGSTWVSLQQRSLSGTGEFLGWKPQVALPEMIQHPTWTQHQPLPARSRWSVPKDQARTTEVPAFLRKIPLPTRDSHGKNSAKGKHMHFQAMASCFLSPWPRSATLHDTQMEGVHLGQKHLFYPVTFSKTQVYNHQKPAWKGSQGGHTLPCWNLDL</sequence>
<dbReference type="RefSeq" id="XP_008698029.1">
    <property type="nucleotide sequence ID" value="XM_008699807.2"/>
</dbReference>
<dbReference type="AlphaFoldDB" id="A0A384CU60"/>
<reference evidence="3" key="1">
    <citation type="submission" date="2025-08" db="UniProtKB">
        <authorList>
            <consortium name="RefSeq"/>
        </authorList>
    </citation>
    <scope>IDENTIFICATION</scope>
    <source>
        <tissue evidence="3">Whole blood</tissue>
    </source>
</reference>
<proteinExistence type="predicted"/>
<dbReference type="GeneID" id="103671202"/>
<feature type="region of interest" description="Disordered" evidence="1">
    <location>
        <begin position="1"/>
        <end position="22"/>
    </location>
</feature>
<accession>A0A384CU60</accession>